<dbReference type="AlphaFoldDB" id="A0A561E0B2"/>
<feature type="domain" description="Cadherin-like beta-sandwich-like" evidence="2">
    <location>
        <begin position="351"/>
        <end position="436"/>
    </location>
</feature>
<dbReference type="InterPro" id="IPR025883">
    <property type="entry name" value="Cadherin-like_domain"/>
</dbReference>
<dbReference type="Pfam" id="PF12733">
    <property type="entry name" value="Cadherin-like"/>
    <property type="match status" value="3"/>
</dbReference>
<dbReference type="EMBL" id="VIVN01000001">
    <property type="protein sequence ID" value="TWE09065.1"/>
    <property type="molecule type" value="Genomic_DNA"/>
</dbReference>
<feature type="domain" description="Cadherin-like beta-sandwich-like" evidence="2">
    <location>
        <begin position="56"/>
        <end position="137"/>
    </location>
</feature>
<feature type="domain" description="Cadherin-like beta-sandwich-like" evidence="2">
    <location>
        <begin position="148"/>
        <end position="233"/>
    </location>
</feature>
<comment type="caution">
    <text evidence="3">The sequence shown here is derived from an EMBL/GenBank/DDBJ whole genome shotgun (WGS) entry which is preliminary data.</text>
</comment>
<feature type="compositionally biased region" description="Low complexity" evidence="1">
    <location>
        <begin position="240"/>
        <end position="268"/>
    </location>
</feature>
<evidence type="ECO:0000313" key="4">
    <source>
        <dbReference type="Proteomes" id="UP000319671"/>
    </source>
</evidence>
<evidence type="ECO:0000313" key="3">
    <source>
        <dbReference type="EMBL" id="TWE09065.1"/>
    </source>
</evidence>
<accession>A0A561E0B2</accession>
<proteinExistence type="predicted"/>
<dbReference type="RefSeq" id="WP_144562670.1">
    <property type="nucleotide sequence ID" value="NZ_VIVN01000001.1"/>
</dbReference>
<feature type="region of interest" description="Disordered" evidence="1">
    <location>
        <begin position="231"/>
        <end position="345"/>
    </location>
</feature>
<protein>
    <submittedName>
        <fullName evidence="3">Cadherin-like protein</fullName>
    </submittedName>
</protein>
<gene>
    <name evidence="3" type="ORF">FB550_1011097</name>
</gene>
<evidence type="ECO:0000256" key="1">
    <source>
        <dbReference type="SAM" id="MobiDB-lite"/>
    </source>
</evidence>
<name>A0A561E0B2_9BACI</name>
<feature type="compositionally biased region" description="Polar residues" evidence="1">
    <location>
        <begin position="269"/>
        <end position="302"/>
    </location>
</feature>
<evidence type="ECO:0000259" key="2">
    <source>
        <dbReference type="Pfam" id="PF12733"/>
    </source>
</evidence>
<keyword evidence="4" id="KW-1185">Reference proteome</keyword>
<dbReference type="Proteomes" id="UP000319671">
    <property type="component" value="Unassembled WGS sequence"/>
</dbReference>
<sequence length="439" mass="45731">MLTKIPKKGLNVVLIVSILGLGTGYNLPTAYAEETVTQVSQTANTLAKIEIEGVKLDKDFSAEINQYSATVENETNSIHILVKGSNTNSIISINDKTITSGTAEEYALQTGQNIFLITVKDSSTNLTNTYTLTVTREQNSNSQLQNIKLSTGKLSPAFSSTVTEYNVQLPNDSQTITVLPTALEKTAVVEVNGAEVTEKGVPVNIPVGKSDILIVVTAENGSELRYTIHVERQDTSSGKGTDSAQTGSGSSTQSGNTGSTSTGKNASTPTEKNGSAPTGNSGSAPTGNSGSAPTENSGSAQMGSIGSGKSGSGFVTQTGISFSGQGNTINQSASSPQGAPGTVEKTSNATLSKLTVSTGTWDSSFTSSEYTYHIAVSSDTKTVTINPTTSNSSSDITIEGGTSKTIQLDDDNKTVISIRVTYDDTDRKTYVLVFDRAES</sequence>
<organism evidence="3 4">
    <name type="scientific">Neobacillus bataviensis</name>
    <dbReference type="NCBI Taxonomy" id="220685"/>
    <lineage>
        <taxon>Bacteria</taxon>
        <taxon>Bacillati</taxon>
        <taxon>Bacillota</taxon>
        <taxon>Bacilli</taxon>
        <taxon>Bacillales</taxon>
        <taxon>Bacillaceae</taxon>
        <taxon>Neobacillus</taxon>
    </lineage>
</organism>
<feature type="compositionally biased region" description="Polar residues" evidence="1">
    <location>
        <begin position="314"/>
        <end position="337"/>
    </location>
</feature>
<reference evidence="3 4" key="1">
    <citation type="submission" date="2019-06" db="EMBL/GenBank/DDBJ databases">
        <title>Sorghum-associated microbial communities from plants grown in Nebraska, USA.</title>
        <authorList>
            <person name="Schachtman D."/>
        </authorList>
    </citation>
    <scope>NUCLEOTIDE SEQUENCE [LARGE SCALE GENOMIC DNA]</scope>
    <source>
        <strain evidence="3 4">2482</strain>
    </source>
</reference>